<proteinExistence type="predicted"/>
<evidence type="ECO:0000313" key="3">
    <source>
        <dbReference type="Proteomes" id="UP000597459"/>
    </source>
</evidence>
<reference evidence="2" key="1">
    <citation type="submission" date="2019-11" db="EMBL/GenBank/DDBJ databases">
        <title>Description of new Acetobacter species.</title>
        <authorList>
            <person name="Cleenwerck I."/>
            <person name="Sombolestani A.S."/>
        </authorList>
    </citation>
    <scope>NUCLEOTIDE SEQUENCE</scope>
    <source>
        <strain evidence="2">LMG 1626</strain>
    </source>
</reference>
<dbReference type="AlphaFoldDB" id="A0A967B885"/>
<organism evidence="2 3">
    <name type="scientific">Acetobacter estunensis</name>
    <dbReference type="NCBI Taxonomy" id="104097"/>
    <lineage>
        <taxon>Bacteria</taxon>
        <taxon>Pseudomonadati</taxon>
        <taxon>Pseudomonadota</taxon>
        <taxon>Alphaproteobacteria</taxon>
        <taxon>Acetobacterales</taxon>
        <taxon>Acetobacteraceae</taxon>
        <taxon>Acetobacter</taxon>
    </lineage>
</organism>
<feature type="region of interest" description="Disordered" evidence="1">
    <location>
        <begin position="1"/>
        <end position="65"/>
    </location>
</feature>
<gene>
    <name evidence="2" type="ORF">GOB87_08430</name>
</gene>
<dbReference type="RefSeq" id="WP_166315177.1">
    <property type="nucleotide sequence ID" value="NZ_WOTH01000014.1"/>
</dbReference>
<dbReference type="Proteomes" id="UP000597459">
    <property type="component" value="Unassembled WGS sequence"/>
</dbReference>
<keyword evidence="3" id="KW-1185">Reference proteome</keyword>
<name>A0A967B885_9PROT</name>
<sequence>MSEDTPQKQPPTCGVSSSSKGQEHVVDENSEDSFPASDAPGSGQVTGANDCVHPPASDGKDDKVE</sequence>
<evidence type="ECO:0000313" key="2">
    <source>
        <dbReference type="EMBL" id="NHO53981.1"/>
    </source>
</evidence>
<dbReference type="EMBL" id="WOTH01000014">
    <property type="protein sequence ID" value="NHO53981.1"/>
    <property type="molecule type" value="Genomic_DNA"/>
</dbReference>
<protein>
    <submittedName>
        <fullName evidence="2">Uncharacterized protein</fullName>
    </submittedName>
</protein>
<accession>A0A967B885</accession>
<evidence type="ECO:0000256" key="1">
    <source>
        <dbReference type="SAM" id="MobiDB-lite"/>
    </source>
</evidence>
<comment type="caution">
    <text evidence="2">The sequence shown here is derived from an EMBL/GenBank/DDBJ whole genome shotgun (WGS) entry which is preliminary data.</text>
</comment>